<keyword evidence="1" id="KW-0694">RNA-binding</keyword>
<proteinExistence type="predicted"/>
<dbReference type="InterPro" id="IPR013785">
    <property type="entry name" value="Aldolase_TIM"/>
</dbReference>
<comment type="function">
    <text evidence="1">Regulates expression of the glpD operon. In the presence of glycerol 3-phosphate (G3P) causes antitermination of transcription of glpD at the inverted repeat of the leader region to enhance its transcription. Binds and stabilizes glpD leader mRNA.</text>
</comment>
<reference evidence="2 3" key="1">
    <citation type="submission" date="2017-01" db="EMBL/GenBank/DDBJ databases">
        <title>Draft genome sequence of Bacillus oleronius.</title>
        <authorList>
            <person name="Allam M."/>
        </authorList>
    </citation>
    <scope>NUCLEOTIDE SEQUENCE [LARGE SCALE GENOMIC DNA]</scope>
    <source>
        <strain evidence="2 3">DSM 9356</strain>
    </source>
</reference>
<evidence type="ECO:0000256" key="1">
    <source>
        <dbReference type="PIRNR" id="PIRNR016897"/>
    </source>
</evidence>
<gene>
    <name evidence="2" type="ORF">BWZ43_09660</name>
</gene>
<sequence>MIQLEGIIPAIRGMKGFDKILKSEKKHIVFLETRLSLLLHAVKHAKQMDKQVLVHVDLIQGLKADEYGLDFLIRDMKVDGIISTRGSAITYAKRNNVTSIQRVFALDSHALENSIKMINTLKPDYIEILPGIVPFILEEVYEKTGIPIIAGGLIRTKQDIEYAFSKGARAITTSMPLLWEL</sequence>
<dbReference type="PIRSF" id="PIRSF016897">
    <property type="entry name" value="GlpP"/>
    <property type="match status" value="1"/>
</dbReference>
<dbReference type="GO" id="GO:0001072">
    <property type="term" value="F:transcription antitermination factor activity, RNA binding"/>
    <property type="evidence" value="ECO:0007669"/>
    <property type="project" value="TreeGrafter"/>
</dbReference>
<dbReference type="GO" id="GO:0003723">
    <property type="term" value="F:RNA binding"/>
    <property type="evidence" value="ECO:0007669"/>
    <property type="project" value="UniProtKB-KW"/>
</dbReference>
<dbReference type="Pfam" id="PF04309">
    <property type="entry name" value="G3P_antiterm"/>
    <property type="match status" value="1"/>
</dbReference>
<keyword evidence="1" id="KW-0319">Glycerol metabolism</keyword>
<keyword evidence="1" id="KW-0805">Transcription regulation</keyword>
<accession>A0A8E2LER0</accession>
<dbReference type="EMBL" id="MTLA01000099">
    <property type="protein sequence ID" value="OOP68588.1"/>
    <property type="molecule type" value="Genomic_DNA"/>
</dbReference>
<evidence type="ECO:0000313" key="3">
    <source>
        <dbReference type="Proteomes" id="UP000189761"/>
    </source>
</evidence>
<dbReference type="SUPFAM" id="SSF110391">
    <property type="entry name" value="GlpP-like"/>
    <property type="match status" value="1"/>
</dbReference>
<dbReference type="PANTHER" id="PTHR35787:SF1">
    <property type="entry name" value="GLYCEROL UPTAKE OPERON ANTITERMINATOR REGULATORY PROTEIN"/>
    <property type="match status" value="1"/>
</dbReference>
<dbReference type="Proteomes" id="UP000189761">
    <property type="component" value="Unassembled WGS sequence"/>
</dbReference>
<dbReference type="Gene3D" id="3.20.20.70">
    <property type="entry name" value="Aldolase class I"/>
    <property type="match status" value="1"/>
</dbReference>
<comment type="caution">
    <text evidence="2">The sequence shown here is derived from an EMBL/GenBank/DDBJ whole genome shotgun (WGS) entry which is preliminary data.</text>
</comment>
<protein>
    <recommendedName>
        <fullName evidence="1">Glycerol uptake operon antiterminator regulatory protein</fullName>
    </recommendedName>
</protein>
<dbReference type="PANTHER" id="PTHR35787">
    <property type="entry name" value="GLYCEROL UPTAKE OPERON ANTITERMINATOR REGULATORY PROTEIN"/>
    <property type="match status" value="1"/>
</dbReference>
<dbReference type="AlphaFoldDB" id="A0A8E2LER0"/>
<organism evidence="2 3">
    <name type="scientific">Heyndrickxia oleronia</name>
    <dbReference type="NCBI Taxonomy" id="38875"/>
    <lineage>
        <taxon>Bacteria</taxon>
        <taxon>Bacillati</taxon>
        <taxon>Bacillota</taxon>
        <taxon>Bacilli</taxon>
        <taxon>Bacillales</taxon>
        <taxon>Bacillaceae</taxon>
        <taxon>Heyndrickxia</taxon>
    </lineage>
</organism>
<evidence type="ECO:0000313" key="2">
    <source>
        <dbReference type="EMBL" id="OOP68588.1"/>
    </source>
</evidence>
<name>A0A8E2LER0_9BACI</name>
<keyword evidence="3" id="KW-1185">Reference proteome</keyword>
<dbReference type="GO" id="GO:0045893">
    <property type="term" value="P:positive regulation of DNA-templated transcription"/>
    <property type="evidence" value="ECO:0007669"/>
    <property type="project" value="TreeGrafter"/>
</dbReference>
<dbReference type="RefSeq" id="WP_058003038.1">
    <property type="nucleotide sequence ID" value="NZ_BOQX01000003.1"/>
</dbReference>
<dbReference type="GO" id="GO:0006071">
    <property type="term" value="P:glycerol metabolic process"/>
    <property type="evidence" value="ECO:0007669"/>
    <property type="project" value="UniProtKB-UniRule"/>
</dbReference>
<dbReference type="GeneID" id="79867755"/>
<dbReference type="InterPro" id="IPR006699">
    <property type="entry name" value="GlpP"/>
</dbReference>
<keyword evidence="1" id="KW-0804">Transcription</keyword>